<reference evidence="1 2" key="1">
    <citation type="journal article" date="2015" name="Genome Announc.">
        <title>Expanding the biotechnology potential of lactobacilli through comparative genomics of 213 strains and associated genera.</title>
        <authorList>
            <person name="Sun Z."/>
            <person name="Harris H.M."/>
            <person name="McCann A."/>
            <person name="Guo C."/>
            <person name="Argimon S."/>
            <person name="Zhang W."/>
            <person name="Yang X."/>
            <person name="Jeffery I.B."/>
            <person name="Cooney J.C."/>
            <person name="Kagawa T.F."/>
            <person name="Liu W."/>
            <person name="Song Y."/>
            <person name="Salvetti E."/>
            <person name="Wrobel A."/>
            <person name="Rasinkangas P."/>
            <person name="Parkhill J."/>
            <person name="Rea M.C."/>
            <person name="O'Sullivan O."/>
            <person name="Ritari J."/>
            <person name="Douillard F.P."/>
            <person name="Paul Ross R."/>
            <person name="Yang R."/>
            <person name="Briner A.E."/>
            <person name="Felis G.E."/>
            <person name="de Vos W.M."/>
            <person name="Barrangou R."/>
            <person name="Klaenhammer T.R."/>
            <person name="Caufield P.W."/>
            <person name="Cui Y."/>
            <person name="Zhang H."/>
            <person name="O'Toole P.W."/>
        </authorList>
    </citation>
    <scope>NUCLEOTIDE SEQUENCE [LARGE SCALE GENOMIC DNA]</scope>
    <source>
        <strain evidence="1 2">DSM 20405</strain>
    </source>
</reference>
<dbReference type="PATRIC" id="fig|1410657.5.peg.1591"/>
<protein>
    <submittedName>
        <fullName evidence="1">Uncharacterized protein</fullName>
    </submittedName>
</protein>
<evidence type="ECO:0000313" key="1">
    <source>
        <dbReference type="EMBL" id="KRN47469.1"/>
    </source>
</evidence>
<proteinExistence type="predicted"/>
<sequence length="169" mass="19739">MKNKLLQILFDSDGPVGIKDYGLFDAMSDEQFETLYDLIHNMLTDFIEEMIRDVDDPEMLKFIIPTILFDFERLYDVIDLNPRVFAEEIHKLNFYPDSFEAYIYDEEDEMGIEFASEISPQELLVSAVVFARAILDEKAVRVFLTDMLSSYLYPDFDDGDEYLSGEMES</sequence>
<gene>
    <name evidence="1" type="ORF">IV49_GL001542</name>
</gene>
<accession>A0A0R2HDG6</accession>
<keyword evidence="2" id="KW-1185">Reference proteome</keyword>
<comment type="caution">
    <text evidence="1">The sequence shown here is derived from an EMBL/GenBank/DDBJ whole genome shotgun (WGS) entry which is preliminary data.</text>
</comment>
<organism evidence="1 2">
    <name type="scientific">Kandleria vitulina DSM 20405</name>
    <dbReference type="NCBI Taxonomy" id="1410657"/>
    <lineage>
        <taxon>Bacteria</taxon>
        <taxon>Bacillati</taxon>
        <taxon>Bacillota</taxon>
        <taxon>Erysipelotrichia</taxon>
        <taxon>Erysipelotrichales</taxon>
        <taxon>Coprobacillaceae</taxon>
        <taxon>Kandleria</taxon>
    </lineage>
</organism>
<evidence type="ECO:0000313" key="2">
    <source>
        <dbReference type="Proteomes" id="UP000051841"/>
    </source>
</evidence>
<dbReference type="Proteomes" id="UP000051841">
    <property type="component" value="Unassembled WGS sequence"/>
</dbReference>
<dbReference type="EMBL" id="JQBL01000044">
    <property type="protein sequence ID" value="KRN47469.1"/>
    <property type="molecule type" value="Genomic_DNA"/>
</dbReference>
<name>A0A0R2HDG6_9FIRM</name>
<dbReference type="RefSeq" id="WP_031589786.1">
    <property type="nucleotide sequence ID" value="NZ_JNKN01000045.1"/>
</dbReference>
<dbReference type="AlphaFoldDB" id="A0A0R2HDG6"/>